<organism evidence="11">
    <name type="scientific">Notodromas monacha</name>
    <dbReference type="NCBI Taxonomy" id="399045"/>
    <lineage>
        <taxon>Eukaryota</taxon>
        <taxon>Metazoa</taxon>
        <taxon>Ecdysozoa</taxon>
        <taxon>Arthropoda</taxon>
        <taxon>Crustacea</taxon>
        <taxon>Oligostraca</taxon>
        <taxon>Ostracoda</taxon>
        <taxon>Podocopa</taxon>
        <taxon>Podocopida</taxon>
        <taxon>Cypridocopina</taxon>
        <taxon>Cypridoidea</taxon>
        <taxon>Cyprididae</taxon>
        <taxon>Notodromas</taxon>
    </lineage>
</organism>
<feature type="repeat" description="ANK" evidence="8">
    <location>
        <begin position="520"/>
        <end position="552"/>
    </location>
</feature>
<dbReference type="EMBL" id="OA882200">
    <property type="protein sequence ID" value="CAD7273726.1"/>
    <property type="molecule type" value="Genomic_DNA"/>
</dbReference>
<dbReference type="GO" id="GO:1902495">
    <property type="term" value="C:transmembrane transporter complex"/>
    <property type="evidence" value="ECO:0007669"/>
    <property type="project" value="TreeGrafter"/>
</dbReference>
<dbReference type="SUPFAM" id="SSF48403">
    <property type="entry name" value="Ankyrin repeat"/>
    <property type="match status" value="1"/>
</dbReference>
<feature type="region of interest" description="Disordered" evidence="9">
    <location>
        <begin position="1134"/>
        <end position="1201"/>
    </location>
</feature>
<feature type="compositionally biased region" description="Basic and acidic residues" evidence="9">
    <location>
        <begin position="54"/>
        <end position="66"/>
    </location>
</feature>
<keyword evidence="1" id="KW-0813">Transport</keyword>
<feature type="compositionally biased region" description="Acidic residues" evidence="9">
    <location>
        <begin position="217"/>
        <end position="240"/>
    </location>
</feature>
<dbReference type="GO" id="GO:0022857">
    <property type="term" value="F:transmembrane transporter activity"/>
    <property type="evidence" value="ECO:0007669"/>
    <property type="project" value="TreeGrafter"/>
</dbReference>
<sequence>MDIHHHQLADSALKEELNEVIARRTSSSSSSQMNPFSAPTTMTSNRNSTALHQRLSESNKSVEMRESPFSLPISPEGEKENNNVDPSDIENGNALPSQTGIRRWRRRRGDTTAGAEPEASQQHHQQQQQATSGGSLHGLVRFFSLKRRTNQQSTKFSSSPASSATEDTRKKRHLPSPAVAAASNNNPAYNPVGDSEVAEDVEEVEMLEDEALHHLDDDDDDDNNDEDDAESDDADDDELEAAARGKRRQSMLWSLYPNALQSALGQHPCIDVLSEPHGSMMIGVLPKICSLENIPKELEDLVQSHQGQVRNELAEAILAQDEKAVLQIILPNSNSGSSSETTAAAGGQPQQIPRVATKPNLNGTPGSSSSGPIENFELALTLLVASWNGQAGLVEELLSKCSLTHRQKMELLGCTDSLGRTGLHLAALSGSADTVKVLLAAGALVNAWDREQPVTPLCCAASVGSLDCVKILVEDGGALIECGSEPSSVSALYYAVLVNAVDCVKYLVSKKANVNFGPVFSDTPVHIAAAEGFVDCLKVLLDHGGNVVLKGTDGNTPLHLAATDGSYDTVNLLIRAGSDVNAGNSLGRTPLHLAALCQAADCVQALLKAAGDPNAPDADGKTPLHSAIVRAGSSRNCDCVKELMKFGADPNHRDSSGFTPLHLAVINEFSHCAYVLLDGGGDVTIKTNGGRSVLSYIVRKMPDALVKLKEMFNQSVTLTDNDDDDEEDDESNYGGRNKNITKSGFFGGIKHLAPNIRPNATRHEQRDVELHLNFKVLKPPCNVHEMSLFMGLIQCGQRRLLNHPLCESFLHLKWKKIRKFFLLNVLVYAVFVFSITAYVLQVFKERCLEASCVTDSNCTLECAEKNLGTPDERKAFVSTKSVNVSWYLMLVLAFVHLVKELFQVVQNIREYVRTIENAVQLGILALVMLLVNVYYKVQQKPALWENSESPEVTTSVEYDCAFPEWKYHVATWTTFLAWVELMFLIGRFPSYGLYIQMFIIVLKDFSQFFMAYSAIILAFSMSFSVIFPRHALFGNPWESILSTLVMMTGEWSLYIRYNDPRDKRLPKEIKEAAFKLATTTMLKRRKRRMQMNRDRARRERRSAIVMMNKPTSQLIFPRPGVAGDKNTLSLSKIYTVGKPSSGGRKSESHISKSQDANNRQSRISAQARAQRSSGGDVPTSAAEKRASYAKKLHSSAVDRSSIQLSGRTQLNMVGFPPRANASEDAAVVRIQNQMQPLIQELAQILANKSPPNVQPSEAPGVFLLYIPNQEPGGNVNIIRAQETPQNINSLSAPTSSAIADYYAMSSASSFTETGESN</sequence>
<feature type="repeat" description="ANK" evidence="8">
    <location>
        <begin position="553"/>
        <end position="585"/>
    </location>
</feature>
<feature type="repeat" description="ANK" evidence="8">
    <location>
        <begin position="418"/>
        <end position="450"/>
    </location>
</feature>
<keyword evidence="4 8" id="KW-0040">ANK repeat</keyword>
<feature type="repeat" description="ANK" evidence="8">
    <location>
        <begin position="619"/>
        <end position="655"/>
    </location>
</feature>
<dbReference type="PRINTS" id="PR01415">
    <property type="entry name" value="ANKYRIN"/>
</dbReference>
<feature type="compositionally biased region" description="Polar residues" evidence="9">
    <location>
        <begin position="32"/>
        <end position="53"/>
    </location>
</feature>
<gene>
    <name evidence="11" type="ORF">NMOB1V02_LOCUS1598</name>
</gene>
<feature type="transmembrane region" description="Helical" evidence="10">
    <location>
        <begin position="884"/>
        <end position="902"/>
    </location>
</feature>
<keyword evidence="6" id="KW-0325">Glycoprotein</keyword>
<keyword evidence="12" id="KW-1185">Reference proteome</keyword>
<evidence type="ECO:0000256" key="3">
    <source>
        <dbReference type="ARBA" id="ARBA00022737"/>
    </source>
</evidence>
<evidence type="ECO:0000256" key="9">
    <source>
        <dbReference type="SAM" id="MobiDB-lite"/>
    </source>
</evidence>
<dbReference type="InterPro" id="IPR002110">
    <property type="entry name" value="Ankyrin_rpt"/>
</dbReference>
<dbReference type="PANTHER" id="PTHR47143:SF1">
    <property type="entry name" value="ION_TRANS DOMAIN-CONTAINING PROTEIN"/>
    <property type="match status" value="1"/>
</dbReference>
<dbReference type="GO" id="GO:0034220">
    <property type="term" value="P:monoatomic ion transmembrane transport"/>
    <property type="evidence" value="ECO:0007669"/>
    <property type="project" value="UniProtKB-KW"/>
</dbReference>
<evidence type="ECO:0000256" key="8">
    <source>
        <dbReference type="PROSITE-ProRule" id="PRU00023"/>
    </source>
</evidence>
<feature type="compositionally biased region" description="Low complexity" evidence="9">
    <location>
        <begin position="334"/>
        <end position="347"/>
    </location>
</feature>
<keyword evidence="10" id="KW-0812">Transmembrane</keyword>
<dbReference type="OrthoDB" id="7464126at2759"/>
<keyword evidence="10" id="KW-1133">Transmembrane helix</keyword>
<reference evidence="11" key="1">
    <citation type="submission" date="2020-11" db="EMBL/GenBank/DDBJ databases">
        <authorList>
            <person name="Tran Van P."/>
        </authorList>
    </citation>
    <scope>NUCLEOTIDE SEQUENCE</scope>
</reference>
<dbReference type="PROSITE" id="PS50088">
    <property type="entry name" value="ANK_REPEAT"/>
    <property type="match status" value="6"/>
</dbReference>
<feature type="repeat" description="ANK" evidence="8">
    <location>
        <begin position="656"/>
        <end position="688"/>
    </location>
</feature>
<feature type="transmembrane region" description="Helical" evidence="10">
    <location>
        <begin position="820"/>
        <end position="840"/>
    </location>
</feature>
<protein>
    <submittedName>
        <fullName evidence="11">Uncharacterized protein</fullName>
    </submittedName>
</protein>
<dbReference type="Pfam" id="PF00023">
    <property type="entry name" value="Ank"/>
    <property type="match status" value="1"/>
</dbReference>
<feature type="compositionally biased region" description="Acidic residues" evidence="9">
    <location>
        <begin position="720"/>
        <end position="731"/>
    </location>
</feature>
<proteinExistence type="predicted"/>
<evidence type="ECO:0000256" key="5">
    <source>
        <dbReference type="ARBA" id="ARBA00023065"/>
    </source>
</evidence>
<dbReference type="InterPro" id="IPR052076">
    <property type="entry name" value="TRP_cation_channel"/>
</dbReference>
<dbReference type="Pfam" id="PF13637">
    <property type="entry name" value="Ank_4"/>
    <property type="match status" value="1"/>
</dbReference>
<feature type="transmembrane region" description="Helical" evidence="10">
    <location>
        <begin position="975"/>
        <end position="1002"/>
    </location>
</feature>
<evidence type="ECO:0000256" key="1">
    <source>
        <dbReference type="ARBA" id="ARBA00022448"/>
    </source>
</evidence>
<keyword evidence="2" id="KW-0716">Sensory transduction</keyword>
<dbReference type="Gene3D" id="1.25.40.20">
    <property type="entry name" value="Ankyrin repeat-containing domain"/>
    <property type="match status" value="4"/>
</dbReference>
<feature type="region of interest" description="Disordered" evidence="9">
    <location>
        <begin position="718"/>
        <end position="738"/>
    </location>
</feature>
<evidence type="ECO:0000256" key="10">
    <source>
        <dbReference type="SAM" id="Phobius"/>
    </source>
</evidence>
<keyword evidence="5" id="KW-0406">Ion transport</keyword>
<feature type="region of interest" description="Disordered" evidence="9">
    <location>
        <begin position="19"/>
        <end position="134"/>
    </location>
</feature>
<evidence type="ECO:0000256" key="2">
    <source>
        <dbReference type="ARBA" id="ARBA00022606"/>
    </source>
</evidence>
<feature type="region of interest" description="Disordered" evidence="9">
    <location>
        <begin position="148"/>
        <end position="193"/>
    </location>
</feature>
<dbReference type="PANTHER" id="PTHR47143">
    <property type="entry name" value="TRANSIENT RECEPTOR POTENTIAL CATION CHANNEL PROTEIN PAINLESS"/>
    <property type="match status" value="1"/>
</dbReference>
<dbReference type="SMART" id="SM00248">
    <property type="entry name" value="ANK"/>
    <property type="match status" value="9"/>
</dbReference>
<name>A0A7R9GA97_9CRUS</name>
<dbReference type="Proteomes" id="UP000678499">
    <property type="component" value="Unassembled WGS sequence"/>
</dbReference>
<feature type="transmembrane region" description="Helical" evidence="10">
    <location>
        <begin position="1009"/>
        <end position="1027"/>
    </location>
</feature>
<feature type="compositionally biased region" description="Low complexity" evidence="9">
    <location>
        <begin position="175"/>
        <end position="192"/>
    </location>
</feature>
<feature type="repeat" description="ANK" evidence="8">
    <location>
        <begin position="586"/>
        <end position="618"/>
    </location>
</feature>
<keyword evidence="7" id="KW-0407">Ion channel</keyword>
<dbReference type="PROSITE" id="PS50297">
    <property type="entry name" value="ANK_REP_REGION"/>
    <property type="match status" value="6"/>
</dbReference>
<feature type="region of interest" description="Disordered" evidence="9">
    <location>
        <begin position="334"/>
        <end position="369"/>
    </location>
</feature>
<evidence type="ECO:0000313" key="12">
    <source>
        <dbReference type="Proteomes" id="UP000678499"/>
    </source>
</evidence>
<evidence type="ECO:0000313" key="11">
    <source>
        <dbReference type="EMBL" id="CAD7273726.1"/>
    </source>
</evidence>
<evidence type="ECO:0000256" key="6">
    <source>
        <dbReference type="ARBA" id="ARBA00023180"/>
    </source>
</evidence>
<dbReference type="Pfam" id="PF12796">
    <property type="entry name" value="Ank_2"/>
    <property type="match status" value="2"/>
</dbReference>
<feature type="compositionally biased region" description="Polar residues" evidence="9">
    <location>
        <begin position="1153"/>
        <end position="1173"/>
    </location>
</feature>
<dbReference type="EMBL" id="CAJPEX010000163">
    <property type="protein sequence ID" value="CAG0913878.1"/>
    <property type="molecule type" value="Genomic_DNA"/>
</dbReference>
<dbReference type="InterPro" id="IPR036770">
    <property type="entry name" value="Ankyrin_rpt-contain_sf"/>
</dbReference>
<evidence type="ECO:0000256" key="7">
    <source>
        <dbReference type="ARBA" id="ARBA00023303"/>
    </source>
</evidence>
<keyword evidence="10" id="KW-0472">Membrane</keyword>
<feature type="compositionally biased region" description="Polar residues" evidence="9">
    <location>
        <begin position="359"/>
        <end position="369"/>
    </location>
</feature>
<keyword evidence="3" id="KW-0677">Repeat</keyword>
<accession>A0A7R9GA97</accession>
<evidence type="ECO:0000256" key="4">
    <source>
        <dbReference type="ARBA" id="ARBA00023043"/>
    </source>
</evidence>
<feature type="transmembrane region" description="Helical" evidence="10">
    <location>
        <begin position="914"/>
        <end position="935"/>
    </location>
</feature>
<feature type="region of interest" description="Disordered" evidence="9">
    <location>
        <begin position="213"/>
        <end position="243"/>
    </location>
</feature>